<accession>A0A9W7AIQ9</accession>
<feature type="transmembrane region" description="Helical" evidence="2">
    <location>
        <begin position="78"/>
        <end position="98"/>
    </location>
</feature>
<evidence type="ECO:0000256" key="1">
    <source>
        <dbReference type="SAM" id="MobiDB-lite"/>
    </source>
</evidence>
<reference evidence="4" key="1">
    <citation type="journal article" date="2023" name="Commun. Biol.">
        <title>Genome analysis of Parmales, the sister group of diatoms, reveals the evolutionary specialization of diatoms from phago-mixotrophs to photoautotrophs.</title>
        <authorList>
            <person name="Ban H."/>
            <person name="Sato S."/>
            <person name="Yoshikawa S."/>
            <person name="Yamada K."/>
            <person name="Nakamura Y."/>
            <person name="Ichinomiya M."/>
            <person name="Sato N."/>
            <person name="Blanc-Mathieu R."/>
            <person name="Endo H."/>
            <person name="Kuwata A."/>
            <person name="Ogata H."/>
        </authorList>
    </citation>
    <scope>NUCLEOTIDE SEQUENCE [LARGE SCALE GENOMIC DNA]</scope>
    <source>
        <strain evidence="4">NIES 3701</strain>
    </source>
</reference>
<proteinExistence type="predicted"/>
<protein>
    <submittedName>
        <fullName evidence="3">Uncharacterized protein</fullName>
    </submittedName>
</protein>
<feature type="transmembrane region" description="Helical" evidence="2">
    <location>
        <begin position="144"/>
        <end position="163"/>
    </location>
</feature>
<evidence type="ECO:0000313" key="4">
    <source>
        <dbReference type="Proteomes" id="UP001165085"/>
    </source>
</evidence>
<keyword evidence="4" id="KW-1185">Reference proteome</keyword>
<name>A0A9W7AIQ9_9STRA</name>
<dbReference type="Proteomes" id="UP001165085">
    <property type="component" value="Unassembled WGS sequence"/>
</dbReference>
<sequence>MMNSFPAQSEGPFQTMRKVIYIGLISLVFVEFFCVIPILLEENNAAGTTAWVVLSNTSIFPAFVFGVHVSLWTCESPLVLLDTLAALYAANASIWYHFCDTDTLPYCLSITKYSWENVTEVGNVTHSNVVNYEWVGKDEKVYEFTQYADFTGAFFMMSVAFLSVADIRPLPFRAVVYALALYFTWVAMAQETRFQKDGLLGVLKVITGSAILALLRIIYTVRHIYKKDAEDKDATASVFSAMKTTLWIFPKRFSLLAGIFIPSGLSCKIFLEDETTGNYADYAVPHGWWHVLMFGGSLWVLCLAVTFNGRARNYKLQNSELPERSSSNPMTMVEMSGSKV</sequence>
<keyword evidence="2" id="KW-0472">Membrane</keyword>
<feature type="transmembrane region" description="Helical" evidence="2">
    <location>
        <begin position="52"/>
        <end position="71"/>
    </location>
</feature>
<organism evidence="3 4">
    <name type="scientific">Triparma strigata</name>
    <dbReference type="NCBI Taxonomy" id="1606541"/>
    <lineage>
        <taxon>Eukaryota</taxon>
        <taxon>Sar</taxon>
        <taxon>Stramenopiles</taxon>
        <taxon>Ochrophyta</taxon>
        <taxon>Bolidophyceae</taxon>
        <taxon>Parmales</taxon>
        <taxon>Triparmaceae</taxon>
        <taxon>Triparma</taxon>
    </lineage>
</organism>
<gene>
    <name evidence="3" type="ORF">TrST_g1373</name>
</gene>
<feature type="transmembrane region" description="Helical" evidence="2">
    <location>
        <begin position="170"/>
        <end position="188"/>
    </location>
</feature>
<evidence type="ECO:0000313" key="3">
    <source>
        <dbReference type="EMBL" id="GMH71561.1"/>
    </source>
</evidence>
<feature type="compositionally biased region" description="Polar residues" evidence="1">
    <location>
        <begin position="321"/>
        <end position="330"/>
    </location>
</feature>
<dbReference type="OrthoDB" id="10303385at2759"/>
<feature type="region of interest" description="Disordered" evidence="1">
    <location>
        <begin position="321"/>
        <end position="340"/>
    </location>
</feature>
<keyword evidence="2" id="KW-1133">Transmembrane helix</keyword>
<dbReference type="EMBL" id="BRXY01000150">
    <property type="protein sequence ID" value="GMH71561.1"/>
    <property type="molecule type" value="Genomic_DNA"/>
</dbReference>
<evidence type="ECO:0000256" key="2">
    <source>
        <dbReference type="SAM" id="Phobius"/>
    </source>
</evidence>
<dbReference type="AlphaFoldDB" id="A0A9W7AIQ9"/>
<keyword evidence="2" id="KW-0812">Transmembrane</keyword>
<comment type="caution">
    <text evidence="3">The sequence shown here is derived from an EMBL/GenBank/DDBJ whole genome shotgun (WGS) entry which is preliminary data.</text>
</comment>
<feature type="transmembrane region" description="Helical" evidence="2">
    <location>
        <begin position="253"/>
        <end position="271"/>
    </location>
</feature>
<feature type="transmembrane region" description="Helical" evidence="2">
    <location>
        <begin position="200"/>
        <end position="219"/>
    </location>
</feature>
<feature type="transmembrane region" description="Helical" evidence="2">
    <location>
        <begin position="20"/>
        <end position="40"/>
    </location>
</feature>
<feature type="transmembrane region" description="Helical" evidence="2">
    <location>
        <begin position="287"/>
        <end position="307"/>
    </location>
</feature>